<dbReference type="Gene3D" id="3.40.50.720">
    <property type="entry name" value="NAD(P)-binding Rossmann-like Domain"/>
    <property type="match status" value="1"/>
</dbReference>
<evidence type="ECO:0000256" key="1">
    <source>
        <dbReference type="ARBA" id="ARBA00022857"/>
    </source>
</evidence>
<protein>
    <submittedName>
        <fullName evidence="4">Putative alcohol dehydrogenase</fullName>
    </submittedName>
</protein>
<dbReference type="HOGENOM" id="CLU_026673_3_1_11"/>
<dbReference type="InterPro" id="IPR013149">
    <property type="entry name" value="ADH-like_C"/>
</dbReference>
<dbReference type="Proteomes" id="UP000007882">
    <property type="component" value="Chromosome"/>
</dbReference>
<dbReference type="GO" id="GO:0005829">
    <property type="term" value="C:cytosol"/>
    <property type="evidence" value="ECO:0007669"/>
    <property type="project" value="TreeGrafter"/>
</dbReference>
<organism evidence="4 5">
    <name type="scientific">Actinoplanes missouriensis (strain ATCC 14538 / DSM 43046 / CBS 188.64 / JCM 3121 / NBRC 102363 / NCIMB 12654 / NRRL B-3342 / UNCC 431)</name>
    <dbReference type="NCBI Taxonomy" id="512565"/>
    <lineage>
        <taxon>Bacteria</taxon>
        <taxon>Bacillati</taxon>
        <taxon>Actinomycetota</taxon>
        <taxon>Actinomycetes</taxon>
        <taxon>Micromonosporales</taxon>
        <taxon>Micromonosporaceae</taxon>
        <taxon>Actinoplanes</taxon>
    </lineage>
</organism>
<dbReference type="SUPFAM" id="SSF51735">
    <property type="entry name" value="NAD(P)-binding Rossmann-fold domains"/>
    <property type="match status" value="1"/>
</dbReference>
<dbReference type="STRING" id="512565.AMIS_8920"/>
<keyword evidence="1" id="KW-0521">NADP</keyword>
<dbReference type="SUPFAM" id="SSF50129">
    <property type="entry name" value="GroES-like"/>
    <property type="match status" value="1"/>
</dbReference>
<proteinExistence type="predicted"/>
<name>I0GZC5_ACTM4</name>
<dbReference type="PANTHER" id="PTHR48106">
    <property type="entry name" value="QUINONE OXIDOREDUCTASE PIG3-RELATED"/>
    <property type="match status" value="1"/>
</dbReference>
<dbReference type="PANTHER" id="PTHR48106:SF13">
    <property type="entry name" value="QUINONE OXIDOREDUCTASE-RELATED"/>
    <property type="match status" value="1"/>
</dbReference>
<dbReference type="eggNOG" id="COG0604">
    <property type="taxonomic scope" value="Bacteria"/>
</dbReference>
<dbReference type="PATRIC" id="fig|512565.3.peg.897"/>
<reference evidence="4 5" key="1">
    <citation type="submission" date="2012-02" db="EMBL/GenBank/DDBJ databases">
        <title>Complete genome sequence of Actinoplanes missouriensis 431 (= NBRC 102363).</title>
        <authorList>
            <person name="Ohnishi Y."/>
            <person name="Ishikawa J."/>
            <person name="Sekine M."/>
            <person name="Hosoyama A."/>
            <person name="Harada T."/>
            <person name="Narita H."/>
            <person name="Hata T."/>
            <person name="Konno Y."/>
            <person name="Tutikane K."/>
            <person name="Fujita N."/>
            <person name="Horinouchi S."/>
            <person name="Hayakawa M."/>
        </authorList>
    </citation>
    <scope>NUCLEOTIDE SEQUENCE [LARGE SCALE GENOMIC DNA]</scope>
    <source>
        <strain evidence="5">ATCC 14538 / DSM 43046 / CBS 188.64 / JCM 3121 / NBRC 102363 / NCIMB 12654 / NRRL B-3342 / UNCC 431</strain>
    </source>
</reference>
<dbReference type="InterPro" id="IPR020843">
    <property type="entry name" value="ER"/>
</dbReference>
<dbReference type="GO" id="GO:0070402">
    <property type="term" value="F:NADPH binding"/>
    <property type="evidence" value="ECO:0007669"/>
    <property type="project" value="TreeGrafter"/>
</dbReference>
<dbReference type="OrthoDB" id="3339625at2"/>
<accession>I0GZC5</accession>
<dbReference type="Pfam" id="PF08240">
    <property type="entry name" value="ADH_N"/>
    <property type="match status" value="1"/>
</dbReference>
<dbReference type="GO" id="GO:0003960">
    <property type="term" value="F:quinone reductase (NADPH) activity"/>
    <property type="evidence" value="ECO:0007669"/>
    <property type="project" value="TreeGrafter"/>
</dbReference>
<keyword evidence="2" id="KW-0560">Oxidoreductase</keyword>
<evidence type="ECO:0000256" key="2">
    <source>
        <dbReference type="ARBA" id="ARBA00023002"/>
    </source>
</evidence>
<keyword evidence="5" id="KW-1185">Reference proteome</keyword>
<dbReference type="SMART" id="SM00829">
    <property type="entry name" value="PKS_ER"/>
    <property type="match status" value="1"/>
</dbReference>
<dbReference type="InterPro" id="IPR013154">
    <property type="entry name" value="ADH-like_N"/>
</dbReference>
<evidence type="ECO:0000259" key="3">
    <source>
        <dbReference type="SMART" id="SM00829"/>
    </source>
</evidence>
<evidence type="ECO:0000313" key="4">
    <source>
        <dbReference type="EMBL" id="BAL86112.1"/>
    </source>
</evidence>
<dbReference type="EMBL" id="AP012319">
    <property type="protein sequence ID" value="BAL86112.1"/>
    <property type="molecule type" value="Genomic_DNA"/>
</dbReference>
<dbReference type="Pfam" id="PF00107">
    <property type="entry name" value="ADH_zinc_N"/>
    <property type="match status" value="1"/>
</dbReference>
<dbReference type="AlphaFoldDB" id="I0GZC5"/>
<dbReference type="RefSeq" id="WP_014441009.1">
    <property type="nucleotide sequence ID" value="NC_017093.1"/>
</dbReference>
<sequence length="311" mass="32586">MRSVRYHQYGGPEVLRLEEVPEPEPGPGQLLVRAEAVGVTLPAIRKVRGEGERTALPGTLGGEVAGRVIAVGPQVTGYAVGDRVVGLAFTDAYADVVVVPTFTASLVPDEADCTQAVALVRSGHVALAALATADLTEADSVCITGAASSVGHLAVQLAKLQGVKRVTAAVSSTAKADFLSRLGADEVVTYGDAQWGDPVHVVLDAVGGELLPRAVAALRPGGRLIFFNSGGGTVPAFDLLAGSKTITGMTMARFATTRRRLYDDHHQQLWRLHHAERLHVAIHAEVALSDAAEAHRIIEARVNCGKVVLVP</sequence>
<dbReference type="Gene3D" id="3.90.180.10">
    <property type="entry name" value="Medium-chain alcohol dehydrogenases, catalytic domain"/>
    <property type="match status" value="1"/>
</dbReference>
<dbReference type="GO" id="GO:0035925">
    <property type="term" value="F:mRNA 3'-UTR AU-rich region binding"/>
    <property type="evidence" value="ECO:0007669"/>
    <property type="project" value="TreeGrafter"/>
</dbReference>
<evidence type="ECO:0000313" key="5">
    <source>
        <dbReference type="Proteomes" id="UP000007882"/>
    </source>
</evidence>
<feature type="domain" description="Enoyl reductase (ER)" evidence="3">
    <location>
        <begin position="10"/>
        <end position="309"/>
    </location>
</feature>
<dbReference type="InterPro" id="IPR036291">
    <property type="entry name" value="NAD(P)-bd_dom_sf"/>
</dbReference>
<gene>
    <name evidence="4" type="ordered locus">AMIS_8920</name>
</gene>
<dbReference type="KEGG" id="ams:AMIS_8920"/>
<dbReference type="InterPro" id="IPR011032">
    <property type="entry name" value="GroES-like_sf"/>
</dbReference>